<comment type="caution">
    <text evidence="2">The sequence shown here is derived from an EMBL/GenBank/DDBJ whole genome shotgun (WGS) entry which is preliminary data.</text>
</comment>
<organism evidence="2 3">
    <name type="scientific">Aureibacillus halotolerans</name>
    <dbReference type="NCBI Taxonomy" id="1508390"/>
    <lineage>
        <taxon>Bacteria</taxon>
        <taxon>Bacillati</taxon>
        <taxon>Bacillota</taxon>
        <taxon>Bacilli</taxon>
        <taxon>Bacillales</taxon>
        <taxon>Bacillaceae</taxon>
        <taxon>Aureibacillus</taxon>
    </lineage>
</organism>
<gene>
    <name evidence="2" type="ORF">EV213_12443</name>
</gene>
<evidence type="ECO:0008006" key="4">
    <source>
        <dbReference type="Google" id="ProtNLM"/>
    </source>
</evidence>
<protein>
    <recommendedName>
        <fullName evidence="4">ABC-2 family transporter</fullName>
    </recommendedName>
</protein>
<dbReference type="RefSeq" id="WP_133582130.1">
    <property type="nucleotide sequence ID" value="NZ_SNYJ01000024.1"/>
</dbReference>
<feature type="transmembrane region" description="Helical" evidence="1">
    <location>
        <begin position="53"/>
        <end position="78"/>
    </location>
</feature>
<dbReference type="Proteomes" id="UP000295632">
    <property type="component" value="Unassembled WGS sequence"/>
</dbReference>
<keyword evidence="3" id="KW-1185">Reference proteome</keyword>
<feature type="transmembrane region" description="Helical" evidence="1">
    <location>
        <begin position="149"/>
        <end position="169"/>
    </location>
</feature>
<feature type="transmembrane region" description="Helical" evidence="1">
    <location>
        <begin position="16"/>
        <end position="38"/>
    </location>
</feature>
<name>A0A4R6TRH3_9BACI</name>
<feature type="transmembrane region" description="Helical" evidence="1">
    <location>
        <begin position="174"/>
        <end position="191"/>
    </location>
</feature>
<sequence length="230" mass="25728">MFRVLKLELKKDSVSWYWKGAVIANLLIVSMLTFILYMERMEGSQVVRDMEELFFIGGTIVRAVFIVFAAVLLAKLIIEEYKNKTMALQFLFPIERKKLLSAKLLIVFSFTLTSILLSELFVTAVMWGVNGYFHFVEHTVTTAMLTEKISTSLTLAFAAAGTSLVPLYFGMRRLSVPVTIVSSLVIVSLISSHNPTFSLASIVYIPIAFAVIGIAISLLSIRNVNRMDVL</sequence>
<evidence type="ECO:0000313" key="3">
    <source>
        <dbReference type="Proteomes" id="UP000295632"/>
    </source>
</evidence>
<feature type="transmembrane region" description="Helical" evidence="1">
    <location>
        <begin position="197"/>
        <end position="221"/>
    </location>
</feature>
<accession>A0A4R6TRH3</accession>
<reference evidence="2 3" key="1">
    <citation type="submission" date="2019-03" db="EMBL/GenBank/DDBJ databases">
        <title>Genomic Encyclopedia of Type Strains, Phase IV (KMG-IV): sequencing the most valuable type-strain genomes for metagenomic binning, comparative biology and taxonomic classification.</title>
        <authorList>
            <person name="Goeker M."/>
        </authorList>
    </citation>
    <scope>NUCLEOTIDE SEQUENCE [LARGE SCALE GENOMIC DNA]</scope>
    <source>
        <strain evidence="2 3">DSM 28697</strain>
    </source>
</reference>
<proteinExistence type="predicted"/>
<dbReference type="OrthoDB" id="9784784at2"/>
<keyword evidence="1" id="KW-1133">Transmembrane helix</keyword>
<dbReference type="AlphaFoldDB" id="A0A4R6TRH3"/>
<evidence type="ECO:0000313" key="2">
    <source>
        <dbReference type="EMBL" id="TDQ34625.1"/>
    </source>
</evidence>
<dbReference type="EMBL" id="SNYJ01000024">
    <property type="protein sequence ID" value="TDQ34625.1"/>
    <property type="molecule type" value="Genomic_DNA"/>
</dbReference>
<evidence type="ECO:0000256" key="1">
    <source>
        <dbReference type="SAM" id="Phobius"/>
    </source>
</evidence>
<keyword evidence="1" id="KW-0472">Membrane</keyword>
<keyword evidence="1" id="KW-0812">Transmembrane</keyword>
<feature type="transmembrane region" description="Helical" evidence="1">
    <location>
        <begin position="99"/>
        <end position="129"/>
    </location>
</feature>